<dbReference type="InterPro" id="IPR014044">
    <property type="entry name" value="CAP_dom"/>
</dbReference>
<dbReference type="SUPFAM" id="SSF55797">
    <property type="entry name" value="PR-1-like"/>
    <property type="match status" value="1"/>
</dbReference>
<dbReference type="Gene3D" id="3.40.33.10">
    <property type="entry name" value="CAP"/>
    <property type="match status" value="1"/>
</dbReference>
<dbReference type="PROSITE" id="PS01010">
    <property type="entry name" value="CRISP_2"/>
    <property type="match status" value="1"/>
</dbReference>
<dbReference type="GO" id="GO:0005576">
    <property type="term" value="C:extracellular region"/>
    <property type="evidence" value="ECO:0007669"/>
    <property type="project" value="InterPro"/>
</dbReference>
<dbReference type="Pfam" id="PF00188">
    <property type="entry name" value="CAP"/>
    <property type="match status" value="1"/>
</dbReference>
<keyword evidence="4" id="KW-1185">Reference proteome</keyword>
<dbReference type="AlphaFoldDB" id="A0A814IEQ6"/>
<dbReference type="OrthoDB" id="337038at2759"/>
<dbReference type="InterPro" id="IPR035940">
    <property type="entry name" value="CAP_sf"/>
</dbReference>
<dbReference type="CDD" id="cd05382">
    <property type="entry name" value="CAP_GAPR1-like"/>
    <property type="match status" value="1"/>
</dbReference>
<dbReference type="InterPro" id="IPR034113">
    <property type="entry name" value="SCP_GAPR1-like"/>
</dbReference>
<comment type="caution">
    <text evidence="3">The sequence shown here is derived from an EMBL/GenBank/DDBJ whole genome shotgun (WGS) entry which is preliminary data.</text>
</comment>
<evidence type="ECO:0000256" key="1">
    <source>
        <dbReference type="SAM" id="SignalP"/>
    </source>
</evidence>
<evidence type="ECO:0000259" key="2">
    <source>
        <dbReference type="SMART" id="SM00198"/>
    </source>
</evidence>
<sequence length="201" mass="22520">MNSYLLLGVFLIGVATCAELLTLPQNCINDFNMCIFKVHNKLRSLHFSPDLIVDSELQKKAIAYSQKMGVDDIFAHSTGLAALKMGENLAMSFNSQGYDMKSCGGLGKYFAEKWYEEIKNYNFNTHSSNGGVIGHFTQLVWRSSSKIGCGLAITKDKKAYITCNYSPNGNIRGRYNTNVFPNVTKYDKGEYNCEDTTDSFF</sequence>
<feature type="domain" description="SCP" evidence="2">
    <location>
        <begin position="29"/>
        <end position="173"/>
    </location>
</feature>
<dbReference type="InterPro" id="IPR001283">
    <property type="entry name" value="CRISP-related"/>
</dbReference>
<proteinExistence type="predicted"/>
<dbReference type="Proteomes" id="UP000663879">
    <property type="component" value="Unassembled WGS sequence"/>
</dbReference>
<dbReference type="PROSITE" id="PS01009">
    <property type="entry name" value="CRISP_1"/>
    <property type="match status" value="1"/>
</dbReference>
<dbReference type="EMBL" id="CAJNOC010004451">
    <property type="protein sequence ID" value="CAF1022323.1"/>
    <property type="molecule type" value="Genomic_DNA"/>
</dbReference>
<dbReference type="PRINTS" id="PR00837">
    <property type="entry name" value="V5TPXLIKE"/>
</dbReference>
<dbReference type="SMART" id="SM00198">
    <property type="entry name" value="SCP"/>
    <property type="match status" value="1"/>
</dbReference>
<dbReference type="InterPro" id="IPR018244">
    <property type="entry name" value="Allrgn_V5/Tpx1_CS"/>
</dbReference>
<reference evidence="3" key="1">
    <citation type="submission" date="2021-02" db="EMBL/GenBank/DDBJ databases">
        <authorList>
            <person name="Nowell W R."/>
        </authorList>
    </citation>
    <scope>NUCLEOTIDE SEQUENCE</scope>
    <source>
        <strain evidence="3">Ploen Becks lab</strain>
    </source>
</reference>
<accession>A0A814IEQ6</accession>
<dbReference type="PRINTS" id="PR00838">
    <property type="entry name" value="V5ALLERGEN"/>
</dbReference>
<gene>
    <name evidence="3" type="ORF">OXX778_LOCUS17442</name>
</gene>
<evidence type="ECO:0000313" key="4">
    <source>
        <dbReference type="Proteomes" id="UP000663879"/>
    </source>
</evidence>
<dbReference type="PANTHER" id="PTHR10334">
    <property type="entry name" value="CYSTEINE-RICH SECRETORY PROTEIN-RELATED"/>
    <property type="match status" value="1"/>
</dbReference>
<protein>
    <recommendedName>
        <fullName evidence="2">SCP domain-containing protein</fullName>
    </recommendedName>
</protein>
<evidence type="ECO:0000313" key="3">
    <source>
        <dbReference type="EMBL" id="CAF1022323.1"/>
    </source>
</evidence>
<feature type="signal peptide" evidence="1">
    <location>
        <begin position="1"/>
        <end position="17"/>
    </location>
</feature>
<feature type="chain" id="PRO_5032615342" description="SCP domain-containing protein" evidence="1">
    <location>
        <begin position="18"/>
        <end position="201"/>
    </location>
</feature>
<keyword evidence="1" id="KW-0732">Signal</keyword>
<dbReference type="InterPro" id="IPR002413">
    <property type="entry name" value="V5_allergen-like"/>
</dbReference>
<organism evidence="3 4">
    <name type="scientific">Brachionus calyciflorus</name>
    <dbReference type="NCBI Taxonomy" id="104777"/>
    <lineage>
        <taxon>Eukaryota</taxon>
        <taxon>Metazoa</taxon>
        <taxon>Spiralia</taxon>
        <taxon>Gnathifera</taxon>
        <taxon>Rotifera</taxon>
        <taxon>Eurotatoria</taxon>
        <taxon>Monogononta</taxon>
        <taxon>Pseudotrocha</taxon>
        <taxon>Ploima</taxon>
        <taxon>Brachionidae</taxon>
        <taxon>Brachionus</taxon>
    </lineage>
</organism>
<name>A0A814IEQ6_9BILA</name>